<dbReference type="Pfam" id="PF06733">
    <property type="entry name" value="DEAD_2"/>
    <property type="match status" value="1"/>
</dbReference>
<dbReference type="InterPro" id="IPR045028">
    <property type="entry name" value="DinG/Rad3-like"/>
</dbReference>
<evidence type="ECO:0000256" key="19">
    <source>
        <dbReference type="ARBA" id="ARBA00029709"/>
    </source>
</evidence>
<evidence type="ECO:0000256" key="23">
    <source>
        <dbReference type="ARBA" id="ARBA00045702"/>
    </source>
</evidence>
<evidence type="ECO:0000256" key="20">
    <source>
        <dbReference type="ARBA" id="ARBA00044969"/>
    </source>
</evidence>
<evidence type="ECO:0000256" key="12">
    <source>
        <dbReference type="ARBA" id="ARBA00023004"/>
    </source>
</evidence>
<comment type="catalytic activity">
    <reaction evidence="24">
        <text>ATP + H2O = ADP + phosphate + H(+)</text>
        <dbReference type="Rhea" id="RHEA:13065"/>
        <dbReference type="ChEBI" id="CHEBI:15377"/>
        <dbReference type="ChEBI" id="CHEBI:15378"/>
        <dbReference type="ChEBI" id="CHEBI:30616"/>
        <dbReference type="ChEBI" id="CHEBI:43474"/>
        <dbReference type="ChEBI" id="CHEBI:456216"/>
        <dbReference type="EC" id="5.6.2.3"/>
    </reaction>
</comment>
<dbReference type="Gene3D" id="3.100.10.10">
    <property type="match status" value="1"/>
</dbReference>
<dbReference type="NCBIfam" id="TIGR00604">
    <property type="entry name" value="rad3"/>
    <property type="match status" value="1"/>
</dbReference>
<dbReference type="GO" id="GO:0006139">
    <property type="term" value="P:nucleobase-containing compound metabolic process"/>
    <property type="evidence" value="ECO:0007669"/>
    <property type="project" value="InterPro"/>
</dbReference>
<dbReference type="GO" id="GO:0006974">
    <property type="term" value="P:DNA damage response"/>
    <property type="evidence" value="ECO:0007669"/>
    <property type="project" value="UniProtKB-ARBA"/>
</dbReference>
<keyword evidence="13" id="KW-0411">Iron-sulfur</keyword>
<dbReference type="GO" id="GO:0003677">
    <property type="term" value="F:DNA binding"/>
    <property type="evidence" value="ECO:0007669"/>
    <property type="project" value="UniProtKB-KW"/>
</dbReference>
<evidence type="ECO:0000256" key="17">
    <source>
        <dbReference type="ARBA" id="ARBA00023274"/>
    </source>
</evidence>
<evidence type="ECO:0000256" key="1">
    <source>
        <dbReference type="ARBA" id="ARBA00001966"/>
    </source>
</evidence>
<sequence length="985" mass="110735">MELQHFHHPFTPYDIQLQFMQALYGCLQDGKVAIFESPTGDDDEPEWMIEFAKRDSRRSIAEKRQEFEARLAKIKQEEERLKLAHDSQERPRKKQKQASTQSESFHQRLEEQQQPASEPNLEDESQFVLDDYDSDAEERQKTSQSIGVDGLSASTLALLEKYKGQFTSQKPDKDDDEDDSVKIFYCSRTHSQISQFAGELRRVAFPSSLPSDPETEGKNDLSKLEERIKHLSLGSRKNLCINPKVQALGNSTAINERCLDLQQPGIAAEKKCSYLPSKDDEALMLQFRDHALATVKDIEDIGKVGKQIGICPYYASRSVIKHSEIVTLPYPLLLQRSAREALNLSVKDHVVIIDEAHNLMDAIAAIHSVSVSLQQLETAISQLTTYARKFKTRLKGKNRSYLAQVIRLVSSISGHLRGISQQKGASEGSVQFSDLMAGKGVDQINPYKLSKYLQESKLARKVDGYVESSEKDKPTQKRDRTTVPVLFHIQSFLLPLMNPSEEGRLFYQKDQNDVLLKYMLLDPTNHFREIVEDARAVILAGGTMSPMTDYMNHLFSYVSPERLGTFSYGHVIPSTNLVAQSLTKGLLGSDFDFTYESRGSEKMITDLGRTIATLCQVIPDGVVAFFPSYDYLSQVVNVWKKPIANGNGQTTFSLIEKKKRILYESREATTTTDILLQEYTQAVESGSGALLLSVVGGKLSEGINFSDKLGRGVFIIGLPFPNIRSAVWQAKIKYIEEKTYKSHSGSEPEKRARASAAGKDFYENSCMRAVNQCIGRAIRHVNDYAAIVMIDRRYETPRIQSKLPGWIQGSLVSAATDRPAQMTTGLVEHTTNDKMPTRFSKTRKHRGHVSAGYGRIGKHRKSPGGRGMAGGQHHHRTNIDKYHPGYFGKVGMRYFHKTKQQFWKPTINLDKLWSLVPAEQRDAYVSGSKSDVAPVIDLLPLGYSKVLGKGRLPRSPSSSVPATSAVMPSRRSRRLVVLLSWSHKR</sequence>
<dbReference type="PROSITE" id="PS51193">
    <property type="entry name" value="HELICASE_ATP_BIND_2"/>
    <property type="match status" value="1"/>
</dbReference>
<dbReference type="FunFam" id="3.40.50.300:FF:001372">
    <property type="entry name" value="ATP-dependent DNA helicase chl1"/>
    <property type="match status" value="1"/>
</dbReference>
<dbReference type="GO" id="GO:0051536">
    <property type="term" value="F:iron-sulfur cluster binding"/>
    <property type="evidence" value="ECO:0007669"/>
    <property type="project" value="UniProtKB-KW"/>
</dbReference>
<protein>
    <recommendedName>
        <fullName evidence="5">ATP-dependent DNA helicase CHL1</fullName>
        <ecNumber evidence="20">5.6.2.3</ecNumber>
    </recommendedName>
    <alternativeName>
        <fullName evidence="4">ATP-dependent DNA helicase chl1</fullName>
    </alternativeName>
    <alternativeName>
        <fullName evidence="19">Chromosome loss protein 1</fullName>
    </alternativeName>
    <alternativeName>
        <fullName evidence="21 22">DNA 5'-3' helicase CHL1</fullName>
    </alternativeName>
</protein>
<dbReference type="CDD" id="cd18788">
    <property type="entry name" value="SF2_C_XPD"/>
    <property type="match status" value="1"/>
</dbReference>
<evidence type="ECO:0000256" key="4">
    <source>
        <dbReference type="ARBA" id="ARBA00016387"/>
    </source>
</evidence>
<comment type="function">
    <text evidence="23">ATP-dependent DNA helicase important for chromosome transmission and normal cell cycle progression in G(2)/M. May have a role in changing DNA topology to allow the loading of proteins involved in maintaining sister chromatid cohesion in the vicinity of the centromeres. Has a specific role in chromosome segregation during meiosis II.</text>
</comment>
<dbReference type="SUPFAM" id="SSF52080">
    <property type="entry name" value="Ribosomal proteins L15p and L18e"/>
    <property type="match status" value="1"/>
</dbReference>
<feature type="region of interest" description="Disordered" evidence="25">
    <location>
        <begin position="837"/>
        <end position="874"/>
    </location>
</feature>
<dbReference type="InterPro" id="IPR027417">
    <property type="entry name" value="P-loop_NTPase"/>
</dbReference>
<keyword evidence="12" id="KW-0408">Iron</keyword>
<dbReference type="SMART" id="SM00491">
    <property type="entry name" value="HELICc2"/>
    <property type="match status" value="1"/>
</dbReference>
<dbReference type="AlphaFoldDB" id="A0AAD6GMX7"/>
<dbReference type="GO" id="GO:1990904">
    <property type="term" value="C:ribonucleoprotein complex"/>
    <property type="evidence" value="ECO:0007669"/>
    <property type="project" value="UniProtKB-KW"/>
</dbReference>
<dbReference type="Gene3D" id="3.40.50.300">
    <property type="entry name" value="P-loop containing nucleotide triphosphate hydrolases"/>
    <property type="match status" value="2"/>
</dbReference>
<dbReference type="InterPro" id="IPR006555">
    <property type="entry name" value="ATP-dep_Helicase_C"/>
</dbReference>
<evidence type="ECO:0000256" key="3">
    <source>
        <dbReference type="ARBA" id="ARBA00008435"/>
    </source>
</evidence>
<gene>
    <name evidence="27" type="ORF">N7450_010033</name>
</gene>
<dbReference type="PANTHER" id="PTHR11472:SF41">
    <property type="entry name" value="ATP-DEPENDENT DNA HELICASE DDX11-RELATED"/>
    <property type="match status" value="1"/>
</dbReference>
<evidence type="ECO:0000313" key="27">
    <source>
        <dbReference type="EMBL" id="KAJ5573049.1"/>
    </source>
</evidence>
<comment type="caution">
    <text evidence="27">The sequence shown here is derived from an EMBL/GenBank/DDBJ whole genome shotgun (WGS) entry which is preliminary data.</text>
</comment>
<evidence type="ECO:0000256" key="7">
    <source>
        <dbReference type="ARBA" id="ARBA00022741"/>
    </source>
</evidence>
<comment type="cofactor">
    <cofactor evidence="1">
        <name>[4Fe-4S] cluster</name>
        <dbReference type="ChEBI" id="CHEBI:49883"/>
    </cofactor>
</comment>
<keyword evidence="7" id="KW-0547">Nucleotide-binding</keyword>
<reference evidence="27 28" key="1">
    <citation type="journal article" date="2023" name="IMA Fungus">
        <title>Comparative genomic study of the Penicillium genus elucidates a diverse pangenome and 15 lateral gene transfer events.</title>
        <authorList>
            <person name="Petersen C."/>
            <person name="Sorensen T."/>
            <person name="Nielsen M.R."/>
            <person name="Sondergaard T.E."/>
            <person name="Sorensen J.L."/>
            <person name="Fitzpatrick D.A."/>
            <person name="Frisvad J.C."/>
            <person name="Nielsen K.L."/>
        </authorList>
    </citation>
    <scope>NUCLEOTIDE SEQUENCE [LARGE SCALE GENOMIC DNA]</scope>
    <source>
        <strain evidence="27 28">IBT 29057</strain>
    </source>
</reference>
<evidence type="ECO:0000256" key="24">
    <source>
        <dbReference type="ARBA" id="ARBA00048954"/>
    </source>
</evidence>
<evidence type="ECO:0000256" key="10">
    <source>
        <dbReference type="ARBA" id="ARBA00022840"/>
    </source>
</evidence>
<keyword evidence="17" id="KW-0687">Ribonucleoprotein</keyword>
<dbReference type="Pfam" id="PF13307">
    <property type="entry name" value="Helicase_C_2"/>
    <property type="match status" value="1"/>
</dbReference>
<dbReference type="PANTHER" id="PTHR11472">
    <property type="entry name" value="DNA REPAIR DEAD HELICASE RAD3/XP-D SUBFAMILY MEMBER"/>
    <property type="match status" value="1"/>
</dbReference>
<dbReference type="InterPro" id="IPR002464">
    <property type="entry name" value="DNA/RNA_helicase_DEAH_CS"/>
</dbReference>
<dbReference type="InterPro" id="IPR014013">
    <property type="entry name" value="Helic_SF1/SF2_ATP-bd_DinG/Rad3"/>
</dbReference>
<dbReference type="FunFam" id="3.40.50.300:FF:002774">
    <property type="entry name" value="ATP-dependent DNA helicase chl1"/>
    <property type="match status" value="1"/>
</dbReference>
<dbReference type="GO" id="GO:0005524">
    <property type="term" value="F:ATP binding"/>
    <property type="evidence" value="ECO:0007669"/>
    <property type="project" value="UniProtKB-KW"/>
</dbReference>
<evidence type="ECO:0000256" key="13">
    <source>
        <dbReference type="ARBA" id="ARBA00023014"/>
    </source>
</evidence>
<dbReference type="EC" id="5.6.2.3" evidence="20"/>
<name>A0AAD6GMX7_9EURO</name>
<keyword evidence="14" id="KW-0238">DNA-binding</keyword>
<keyword evidence="8" id="KW-0378">Hydrolase</keyword>
<dbReference type="SMART" id="SM00488">
    <property type="entry name" value="DEXDc2"/>
    <property type="match status" value="1"/>
</dbReference>
<proteinExistence type="inferred from homology"/>
<dbReference type="Proteomes" id="UP001216150">
    <property type="component" value="Unassembled WGS sequence"/>
</dbReference>
<feature type="region of interest" description="Disordered" evidence="25">
    <location>
        <begin position="79"/>
        <end position="123"/>
    </location>
</feature>
<evidence type="ECO:0000256" key="21">
    <source>
        <dbReference type="ARBA" id="ARBA00044998"/>
    </source>
</evidence>
<evidence type="ECO:0000259" key="26">
    <source>
        <dbReference type="PROSITE" id="PS51193"/>
    </source>
</evidence>
<dbReference type="GO" id="GO:0034085">
    <property type="term" value="P:establishment of sister chromatid cohesion"/>
    <property type="evidence" value="ECO:0007669"/>
    <property type="project" value="TreeGrafter"/>
</dbReference>
<dbReference type="GO" id="GO:0005634">
    <property type="term" value="C:nucleus"/>
    <property type="evidence" value="ECO:0007669"/>
    <property type="project" value="UniProtKB-SubCell"/>
</dbReference>
<feature type="domain" description="Helicase ATP-binding" evidence="26">
    <location>
        <begin position="2"/>
        <end position="406"/>
    </location>
</feature>
<keyword evidence="11" id="KW-0689">Ribosomal protein</keyword>
<evidence type="ECO:0000313" key="28">
    <source>
        <dbReference type="Proteomes" id="UP001216150"/>
    </source>
</evidence>
<dbReference type="EMBL" id="JAQJAC010000009">
    <property type="protein sequence ID" value="KAJ5573049.1"/>
    <property type="molecule type" value="Genomic_DNA"/>
</dbReference>
<evidence type="ECO:0000256" key="6">
    <source>
        <dbReference type="ARBA" id="ARBA00022723"/>
    </source>
</evidence>
<evidence type="ECO:0000256" key="16">
    <source>
        <dbReference type="ARBA" id="ARBA00023242"/>
    </source>
</evidence>
<evidence type="ECO:0000256" key="11">
    <source>
        <dbReference type="ARBA" id="ARBA00022980"/>
    </source>
</evidence>
<keyword evidence="6" id="KW-0479">Metal-binding</keyword>
<dbReference type="PROSITE" id="PS00690">
    <property type="entry name" value="DEAH_ATP_HELICASE"/>
    <property type="match status" value="1"/>
</dbReference>
<evidence type="ECO:0000256" key="25">
    <source>
        <dbReference type="SAM" id="MobiDB-lite"/>
    </source>
</evidence>
<keyword evidence="28" id="KW-1185">Reference proteome</keyword>
<dbReference type="GO" id="GO:0043139">
    <property type="term" value="F:5'-3' DNA helicase activity"/>
    <property type="evidence" value="ECO:0007669"/>
    <property type="project" value="UniProtKB-EC"/>
</dbReference>
<evidence type="ECO:0000256" key="2">
    <source>
        <dbReference type="ARBA" id="ARBA00004123"/>
    </source>
</evidence>
<evidence type="ECO:0000256" key="22">
    <source>
        <dbReference type="ARBA" id="ARBA00045008"/>
    </source>
</evidence>
<comment type="similarity">
    <text evidence="3">Belongs to the DEAD box helicase family. DEAH subfamily. DDX11/CHL1 sub-subfamily.</text>
</comment>
<organism evidence="27 28">
    <name type="scientific">Penicillium hetheringtonii</name>
    <dbReference type="NCBI Taxonomy" id="911720"/>
    <lineage>
        <taxon>Eukaryota</taxon>
        <taxon>Fungi</taxon>
        <taxon>Dikarya</taxon>
        <taxon>Ascomycota</taxon>
        <taxon>Pezizomycotina</taxon>
        <taxon>Eurotiomycetes</taxon>
        <taxon>Eurotiomycetidae</taxon>
        <taxon>Eurotiales</taxon>
        <taxon>Aspergillaceae</taxon>
        <taxon>Penicillium</taxon>
    </lineage>
</organism>
<dbReference type="GO" id="GO:0005840">
    <property type="term" value="C:ribosome"/>
    <property type="evidence" value="ECO:0007669"/>
    <property type="project" value="UniProtKB-KW"/>
</dbReference>
<evidence type="ECO:0000256" key="15">
    <source>
        <dbReference type="ARBA" id="ARBA00023235"/>
    </source>
</evidence>
<feature type="compositionally biased region" description="Basic and acidic residues" evidence="25">
    <location>
        <begin position="79"/>
        <end position="90"/>
    </location>
</feature>
<evidence type="ECO:0000256" key="14">
    <source>
        <dbReference type="ARBA" id="ARBA00023125"/>
    </source>
</evidence>
<keyword evidence="16" id="KW-0539">Nucleus</keyword>
<keyword evidence="18" id="KW-0131">Cell cycle</keyword>
<comment type="subcellular location">
    <subcellularLocation>
        <location evidence="2">Nucleus</location>
    </subcellularLocation>
</comment>
<evidence type="ECO:0000256" key="8">
    <source>
        <dbReference type="ARBA" id="ARBA00022801"/>
    </source>
</evidence>
<keyword evidence="10" id="KW-0067">ATP-binding</keyword>
<evidence type="ECO:0000256" key="9">
    <source>
        <dbReference type="ARBA" id="ARBA00022806"/>
    </source>
</evidence>
<keyword evidence="9 27" id="KW-0347">Helicase</keyword>
<accession>A0AAD6GMX7</accession>
<dbReference type="GO" id="GO:0016818">
    <property type="term" value="F:hydrolase activity, acting on acid anhydrides, in phosphorus-containing anhydrides"/>
    <property type="evidence" value="ECO:0007669"/>
    <property type="project" value="InterPro"/>
</dbReference>
<evidence type="ECO:0000256" key="18">
    <source>
        <dbReference type="ARBA" id="ARBA00023306"/>
    </source>
</evidence>
<dbReference type="GO" id="GO:0046872">
    <property type="term" value="F:metal ion binding"/>
    <property type="evidence" value="ECO:0007669"/>
    <property type="project" value="UniProtKB-KW"/>
</dbReference>
<dbReference type="InterPro" id="IPR036227">
    <property type="entry name" value="Ribosomal_uL15/eL18_sf"/>
</dbReference>
<keyword evidence="15" id="KW-0413">Isomerase</keyword>
<dbReference type="InterPro" id="IPR006554">
    <property type="entry name" value="Helicase-like_DEXD_c2"/>
</dbReference>
<dbReference type="InterPro" id="IPR013020">
    <property type="entry name" value="Rad3/Chl1-like"/>
</dbReference>
<evidence type="ECO:0000256" key="5">
    <source>
        <dbReference type="ARBA" id="ARBA00017386"/>
    </source>
</evidence>
<dbReference type="InterPro" id="IPR010614">
    <property type="entry name" value="RAD3-like_helicase_DEAD"/>
</dbReference>